<keyword evidence="2 7" id="KW-0963">Cytoplasm</keyword>
<sequence>MYLKSLQIHGFKSFANKLVFEFNDGITGIVGPNGSGKSNVGDAVRWVLGEQSAKQLRGAKMEDVIFSGTETRKPLGFAFVAITLDNSDHKLPIEYDEVTVARRVYRSGESEYLINGNTCRLKDVQELFLDTGIGKEGYSIIGQGQIDKILSGKPEDRRELFDEAAGIVKFKKRKLTAEKNLEEERLNLSRINDILSEIEKQVKPLENQSVVAREYLKYKEDLKNLDVNMFLMEYDRIYDEKKNYDGKINIAGNDLSQAKSDYEKTKDEYEKLELQLEEYNNNIELDKNSLGEVKINKEKLESEIKVLKEQIVTANNSSEFYETRKTTIYNDIEDKTKELEKYQNDKNEITEKLSSLDSIQSEASAELKAITENIENYMKSIEELNSDTFELMNENSNTKAKLQRYEMMLEQNNIKKVELNQRLIKSKSDEVIQEDSIKENEGKLKAVEDLIAERTVKNGDLQSKVQEIRNNLNIQSKTLNDKQQEYHRERSKLDSLKNITERYEGYGNSIRKVMEQKDKKAGVIGVVADIIKVNKEYETAVEIALGGSIQNIVTDTDTTAKDLIEFLKKNKYGRATFLPLTNITNKNSFYNEKALKEPGVIGLASSLVDTDHKFDELIDYLLGRIVVVDHINNAIALAKKYNYSLRIVTIEGELLSAGGSMSGGAYKNSSNLLSRRREIEEIEKNISTITEDINRMNKQIEVSKQHENTCLTSIEENKKEVQEQYILQNTLKINLKQTLAKREEILSIYQQISNESKEIESQSKELNKNIESLKLNLQQKEDQSKENEIRIEEINSFLEKERLIEKSFHEKVASIKIDFSALEQSNQFLLENIRRVKSELKKYEEEVDAINGNIAEMQNQVADKEVIIHNTKEKILEYSTVLETLEQNIANLLKDKDDITKSHKEFFTKREELQRGINELDKEVFRLSSQKEKLMEQSESLINYMWEEYELTYNNALSLRNSEYDNIQQMKKLISDLKNKIKNLGDVNVNAIEDFKALMERYELLKTQRDDLVAAEEVLKDIIVELDTEMRKQFEEKFQEIKTQFNIVFKELFGGGKGTLELMEDEDILEAGIRIVAQPPGKKLQNMMQLSGGEKALTAVSLLFAIQNLKPSPFCLLDEIEAALDDSNVKRCARYLKKLTKHTQFIVITHRRGTMEAADVLYGITMQEKGISTLVSVNLIENELDK</sequence>
<dbReference type="SMART" id="SM00968">
    <property type="entry name" value="SMC_hinge"/>
    <property type="match status" value="1"/>
</dbReference>
<dbReference type="GO" id="GO:0005524">
    <property type="term" value="F:ATP binding"/>
    <property type="evidence" value="ECO:0007669"/>
    <property type="project" value="UniProtKB-UniRule"/>
</dbReference>
<keyword evidence="5 7" id="KW-0175">Coiled coil</keyword>
<comment type="subcellular location">
    <subcellularLocation>
        <location evidence="1 7">Cytoplasm</location>
    </subcellularLocation>
</comment>
<dbReference type="EMBL" id="AP024169">
    <property type="protein sequence ID" value="BCN31415.1"/>
    <property type="molecule type" value="Genomic_DNA"/>
</dbReference>
<evidence type="ECO:0000256" key="1">
    <source>
        <dbReference type="ARBA" id="ARBA00004496"/>
    </source>
</evidence>
<dbReference type="InterPro" id="IPR027417">
    <property type="entry name" value="P-loop_NTPase"/>
</dbReference>
<dbReference type="FunFam" id="3.40.50.300:FF:000984">
    <property type="entry name" value="Chromosome partition protein Smc"/>
    <property type="match status" value="1"/>
</dbReference>
<comment type="domain">
    <text evidence="7">Contains large globular domains required for ATP hydrolysis at each terminus and a third globular domain forming a flexible hinge near the middle of the molecule. These domains are separated by coiled-coil structures.</text>
</comment>
<dbReference type="InterPro" id="IPR011890">
    <property type="entry name" value="SMC_prok"/>
</dbReference>
<dbReference type="InterPro" id="IPR010935">
    <property type="entry name" value="SMC_hinge"/>
</dbReference>
<evidence type="ECO:0000256" key="3">
    <source>
        <dbReference type="ARBA" id="ARBA00022741"/>
    </source>
</evidence>
<comment type="subunit">
    <text evidence="7">Homodimer.</text>
</comment>
<evidence type="ECO:0000256" key="4">
    <source>
        <dbReference type="ARBA" id="ARBA00022840"/>
    </source>
</evidence>
<comment type="function">
    <text evidence="7">Required for chromosome condensation and partitioning.</text>
</comment>
<dbReference type="GO" id="GO:0006260">
    <property type="term" value="P:DNA replication"/>
    <property type="evidence" value="ECO:0007669"/>
    <property type="project" value="UniProtKB-UniRule"/>
</dbReference>
<dbReference type="GO" id="GO:0016887">
    <property type="term" value="F:ATP hydrolysis activity"/>
    <property type="evidence" value="ECO:0007669"/>
    <property type="project" value="InterPro"/>
</dbReference>
<evidence type="ECO:0000313" key="10">
    <source>
        <dbReference type="Proteomes" id="UP000595897"/>
    </source>
</evidence>
<dbReference type="Gene3D" id="3.40.50.300">
    <property type="entry name" value="P-loop containing nucleotide triphosphate hydrolases"/>
    <property type="match status" value="2"/>
</dbReference>
<dbReference type="SUPFAM" id="SSF75553">
    <property type="entry name" value="Smc hinge domain"/>
    <property type="match status" value="1"/>
</dbReference>
<feature type="coiled-coil region" evidence="7">
    <location>
        <begin position="167"/>
        <end position="201"/>
    </location>
</feature>
<keyword evidence="3 7" id="KW-0547">Nucleotide-binding</keyword>
<dbReference type="GO" id="GO:0005694">
    <property type="term" value="C:chromosome"/>
    <property type="evidence" value="ECO:0007669"/>
    <property type="project" value="InterPro"/>
</dbReference>
<dbReference type="Proteomes" id="UP000595897">
    <property type="component" value="Chromosome"/>
</dbReference>
<keyword evidence="10" id="KW-1185">Reference proteome</keyword>
<dbReference type="Gene3D" id="3.30.70.1620">
    <property type="match status" value="1"/>
</dbReference>
<dbReference type="Gene3D" id="1.20.1060.20">
    <property type="match status" value="1"/>
</dbReference>
<keyword evidence="6 7" id="KW-0238">DNA-binding</keyword>
<dbReference type="KEGG" id="ahb:bsdtb5_27100"/>
<accession>A0A7R7EMQ9</accession>
<reference evidence="9 10" key="1">
    <citation type="submission" date="2020-11" db="EMBL/GenBank/DDBJ databases">
        <title>Draft genome sequencing of a Lachnospiraceae strain isolated from anoxic soil subjected to BSD treatment.</title>
        <authorList>
            <person name="Uek A."/>
            <person name="Tonouchi A."/>
        </authorList>
    </citation>
    <scope>NUCLEOTIDE SEQUENCE [LARGE SCALE GENOMIC DNA]</scope>
    <source>
        <strain evidence="9 10">TB5</strain>
    </source>
</reference>
<dbReference type="SUPFAM" id="SSF52540">
    <property type="entry name" value="P-loop containing nucleoside triphosphate hydrolases"/>
    <property type="match status" value="1"/>
</dbReference>
<evidence type="ECO:0000256" key="2">
    <source>
        <dbReference type="ARBA" id="ARBA00022490"/>
    </source>
</evidence>
<dbReference type="InterPro" id="IPR024704">
    <property type="entry name" value="SMC"/>
</dbReference>
<dbReference type="PANTHER" id="PTHR43977">
    <property type="entry name" value="STRUCTURAL MAINTENANCE OF CHROMOSOMES PROTEIN 3"/>
    <property type="match status" value="1"/>
</dbReference>
<dbReference type="AlphaFoldDB" id="A0A7R7EMQ9"/>
<dbReference type="NCBIfam" id="TIGR02168">
    <property type="entry name" value="SMC_prok_B"/>
    <property type="match status" value="1"/>
</dbReference>
<gene>
    <name evidence="7 9" type="primary">smc</name>
    <name evidence="9" type="ORF">bsdtb5_27100</name>
</gene>
<dbReference type="HAMAP" id="MF_01894">
    <property type="entry name" value="Smc_prok"/>
    <property type="match status" value="1"/>
</dbReference>
<dbReference type="Pfam" id="PF06470">
    <property type="entry name" value="SMC_hinge"/>
    <property type="match status" value="1"/>
</dbReference>
<dbReference type="GO" id="GO:0007059">
    <property type="term" value="P:chromosome segregation"/>
    <property type="evidence" value="ECO:0007669"/>
    <property type="project" value="UniProtKB-UniRule"/>
</dbReference>
<organism evidence="9 10">
    <name type="scientific">Anaeromicropila herbilytica</name>
    <dbReference type="NCBI Taxonomy" id="2785025"/>
    <lineage>
        <taxon>Bacteria</taxon>
        <taxon>Bacillati</taxon>
        <taxon>Bacillota</taxon>
        <taxon>Clostridia</taxon>
        <taxon>Lachnospirales</taxon>
        <taxon>Lachnospiraceae</taxon>
        <taxon>Anaeromicropila</taxon>
    </lineage>
</organism>
<evidence type="ECO:0000256" key="7">
    <source>
        <dbReference type="HAMAP-Rule" id="MF_01894"/>
    </source>
</evidence>
<dbReference type="GO" id="GO:0030261">
    <property type="term" value="P:chromosome condensation"/>
    <property type="evidence" value="ECO:0007669"/>
    <property type="project" value="InterPro"/>
</dbReference>
<feature type="coiled-coil region" evidence="7">
    <location>
        <begin position="749"/>
        <end position="790"/>
    </location>
</feature>
<dbReference type="InterPro" id="IPR036277">
    <property type="entry name" value="SMC_hinge_sf"/>
</dbReference>
<evidence type="ECO:0000256" key="6">
    <source>
        <dbReference type="ARBA" id="ARBA00023125"/>
    </source>
</evidence>
<evidence type="ECO:0000259" key="8">
    <source>
        <dbReference type="SMART" id="SM00968"/>
    </source>
</evidence>
<evidence type="ECO:0000313" key="9">
    <source>
        <dbReference type="EMBL" id="BCN31415.1"/>
    </source>
</evidence>
<name>A0A7R7EMQ9_9FIRM</name>
<feature type="domain" description="SMC hinge" evidence="8">
    <location>
        <begin position="521"/>
        <end position="638"/>
    </location>
</feature>
<dbReference type="PIRSF" id="PIRSF005719">
    <property type="entry name" value="SMC"/>
    <property type="match status" value="1"/>
</dbReference>
<dbReference type="GO" id="GO:0007062">
    <property type="term" value="P:sister chromatid cohesion"/>
    <property type="evidence" value="ECO:0007669"/>
    <property type="project" value="InterPro"/>
</dbReference>
<dbReference type="FunFam" id="3.40.50.300:FF:000901">
    <property type="entry name" value="Chromosome partition protein Smc"/>
    <property type="match status" value="1"/>
</dbReference>
<dbReference type="Pfam" id="PF02463">
    <property type="entry name" value="SMC_N"/>
    <property type="match status" value="1"/>
</dbReference>
<feature type="coiled-coil region" evidence="7">
    <location>
        <begin position="819"/>
        <end position="987"/>
    </location>
</feature>
<comment type="similarity">
    <text evidence="7">Belongs to the SMC family.</text>
</comment>
<feature type="binding site" evidence="7">
    <location>
        <begin position="32"/>
        <end position="39"/>
    </location>
    <ligand>
        <name>ATP</name>
        <dbReference type="ChEBI" id="CHEBI:30616"/>
    </ligand>
</feature>
<feature type="coiled-coil region" evidence="7">
    <location>
        <begin position="248"/>
        <end position="422"/>
    </location>
</feature>
<dbReference type="GO" id="GO:0005737">
    <property type="term" value="C:cytoplasm"/>
    <property type="evidence" value="ECO:0007669"/>
    <property type="project" value="UniProtKB-SubCell"/>
</dbReference>
<feature type="coiled-coil region" evidence="7">
    <location>
        <begin position="465"/>
        <end position="499"/>
    </location>
</feature>
<dbReference type="CDD" id="cd03278">
    <property type="entry name" value="ABC_SMC_barmotin"/>
    <property type="match status" value="2"/>
</dbReference>
<evidence type="ECO:0000256" key="5">
    <source>
        <dbReference type="ARBA" id="ARBA00023054"/>
    </source>
</evidence>
<keyword evidence="4 7" id="KW-0067">ATP-binding</keyword>
<dbReference type="InterPro" id="IPR003395">
    <property type="entry name" value="RecF/RecN/SMC_N"/>
</dbReference>
<protein>
    <recommendedName>
        <fullName evidence="7">Chromosome partition protein Smc</fullName>
    </recommendedName>
</protein>
<dbReference type="RefSeq" id="WP_271712536.1">
    <property type="nucleotide sequence ID" value="NZ_AP024169.1"/>
</dbReference>
<dbReference type="GO" id="GO:0003677">
    <property type="term" value="F:DNA binding"/>
    <property type="evidence" value="ECO:0007669"/>
    <property type="project" value="UniProtKB-UniRule"/>
</dbReference>
<proteinExistence type="inferred from homology"/>